<feature type="transmembrane region" description="Helical" evidence="6">
    <location>
        <begin position="130"/>
        <end position="150"/>
    </location>
</feature>
<dbReference type="Proteomes" id="UP001500837">
    <property type="component" value="Unassembled WGS sequence"/>
</dbReference>
<keyword evidence="4 6" id="KW-1133">Transmembrane helix</keyword>
<dbReference type="PANTHER" id="PTHR12608">
    <property type="entry name" value="TRANSMEMBRANE PROTEIN HTP-1 RELATED"/>
    <property type="match status" value="1"/>
</dbReference>
<dbReference type="RefSeq" id="WP_211312409.1">
    <property type="nucleotide sequence ID" value="NZ_BAAABL010000020.1"/>
</dbReference>
<gene>
    <name evidence="7" type="ORF">GCM10009066_02990</name>
</gene>
<dbReference type="GO" id="GO:0016020">
    <property type="term" value="C:membrane"/>
    <property type="evidence" value="ECO:0007669"/>
    <property type="project" value="UniProtKB-SubCell"/>
</dbReference>
<name>A0AAV3S333_9EURY</name>
<evidence type="ECO:0000313" key="8">
    <source>
        <dbReference type="Proteomes" id="UP001500837"/>
    </source>
</evidence>
<evidence type="ECO:0000256" key="1">
    <source>
        <dbReference type="ARBA" id="ARBA00004141"/>
    </source>
</evidence>
<comment type="similarity">
    <text evidence="2">Belongs to the GDT1 family.</text>
</comment>
<dbReference type="Pfam" id="PF01169">
    <property type="entry name" value="GDT1"/>
    <property type="match status" value="2"/>
</dbReference>
<sequence length="255" mass="26154">MALVLDAGGISGLIQQYEALGPFVASLVTNFLATFGDKGQLAVITLATIYDTKRVFAGAITAFAIWNVIEVSVGTAVLGVLPAGVTPIFTGGLFVLVGLWTCFQAYSLYTSTEGRAGATDAFEGILPDGVYERIQGSSAFVVAFVAIAVAEFGDKTQLLTINLAATFPNAPLAVIAGAWLGLAIRTGIDAFIGQAAEQFLPMALIQAAGAAVFVAVGLFQWGLLAGSTVVVIAAAAVAFAVGGAIYRRVTEPQAN</sequence>
<evidence type="ECO:0008006" key="9">
    <source>
        <dbReference type="Google" id="ProtNLM"/>
    </source>
</evidence>
<organism evidence="7 8">
    <name type="scientific">Halarchaeum salinum</name>
    <dbReference type="NCBI Taxonomy" id="489912"/>
    <lineage>
        <taxon>Archaea</taxon>
        <taxon>Methanobacteriati</taxon>
        <taxon>Methanobacteriota</taxon>
        <taxon>Stenosarchaea group</taxon>
        <taxon>Halobacteria</taxon>
        <taxon>Halobacteriales</taxon>
        <taxon>Halobacteriaceae</taxon>
    </lineage>
</organism>
<dbReference type="PANTHER" id="PTHR12608:SF1">
    <property type="entry name" value="TRANSMEMBRANE PROTEIN 165"/>
    <property type="match status" value="1"/>
</dbReference>
<feature type="transmembrane region" description="Helical" evidence="6">
    <location>
        <begin position="170"/>
        <end position="192"/>
    </location>
</feature>
<feature type="transmembrane region" description="Helical" evidence="6">
    <location>
        <begin position="225"/>
        <end position="246"/>
    </location>
</feature>
<evidence type="ECO:0000256" key="3">
    <source>
        <dbReference type="ARBA" id="ARBA00022692"/>
    </source>
</evidence>
<dbReference type="EMBL" id="BAAABL010000020">
    <property type="protein sequence ID" value="GAA0291896.1"/>
    <property type="molecule type" value="Genomic_DNA"/>
</dbReference>
<keyword evidence="5 6" id="KW-0472">Membrane</keyword>
<feature type="transmembrane region" description="Helical" evidence="6">
    <location>
        <begin position="87"/>
        <end position="109"/>
    </location>
</feature>
<dbReference type="GO" id="GO:0046873">
    <property type="term" value="F:metal ion transmembrane transporter activity"/>
    <property type="evidence" value="ECO:0007669"/>
    <property type="project" value="InterPro"/>
</dbReference>
<comment type="caution">
    <text evidence="7">The sequence shown here is derived from an EMBL/GenBank/DDBJ whole genome shotgun (WGS) entry which is preliminary data.</text>
</comment>
<protein>
    <recommendedName>
        <fullName evidence="9">TMEM165/GDT1 family protein</fullName>
    </recommendedName>
</protein>
<keyword evidence="3 6" id="KW-0812">Transmembrane</keyword>
<evidence type="ECO:0000256" key="6">
    <source>
        <dbReference type="SAM" id="Phobius"/>
    </source>
</evidence>
<dbReference type="AlphaFoldDB" id="A0AAV3S333"/>
<evidence type="ECO:0000313" key="7">
    <source>
        <dbReference type="EMBL" id="GAA0291896.1"/>
    </source>
</evidence>
<evidence type="ECO:0000256" key="2">
    <source>
        <dbReference type="ARBA" id="ARBA00009190"/>
    </source>
</evidence>
<feature type="transmembrane region" description="Helical" evidence="6">
    <location>
        <begin position="199"/>
        <end position="219"/>
    </location>
</feature>
<reference evidence="7 8" key="1">
    <citation type="journal article" date="2019" name="Int. J. Syst. Evol. Microbiol.">
        <title>The Global Catalogue of Microorganisms (GCM) 10K type strain sequencing project: providing services to taxonomists for standard genome sequencing and annotation.</title>
        <authorList>
            <consortium name="The Broad Institute Genomics Platform"/>
            <consortium name="The Broad Institute Genome Sequencing Center for Infectious Disease"/>
            <person name="Wu L."/>
            <person name="Ma J."/>
        </authorList>
    </citation>
    <scope>NUCLEOTIDE SEQUENCE [LARGE SCALE GENOMIC DNA]</scope>
    <source>
        <strain evidence="7 8">JCM 16330</strain>
    </source>
</reference>
<proteinExistence type="inferred from homology"/>
<comment type="subcellular location">
    <subcellularLocation>
        <location evidence="1">Membrane</location>
        <topology evidence="1">Multi-pass membrane protein</topology>
    </subcellularLocation>
</comment>
<keyword evidence="8" id="KW-1185">Reference proteome</keyword>
<evidence type="ECO:0000256" key="5">
    <source>
        <dbReference type="ARBA" id="ARBA00023136"/>
    </source>
</evidence>
<accession>A0AAV3S333</accession>
<dbReference type="InterPro" id="IPR001727">
    <property type="entry name" value="GDT1-like"/>
</dbReference>
<feature type="transmembrane region" description="Helical" evidence="6">
    <location>
        <begin position="55"/>
        <end position="81"/>
    </location>
</feature>
<evidence type="ECO:0000256" key="4">
    <source>
        <dbReference type="ARBA" id="ARBA00022989"/>
    </source>
</evidence>